<dbReference type="GO" id="GO:0033962">
    <property type="term" value="P:P-body assembly"/>
    <property type="evidence" value="ECO:0007669"/>
    <property type="project" value="TreeGrafter"/>
</dbReference>
<protein>
    <recommendedName>
        <fullName evidence="8">mRNA decay factor PAT1 domain-containing protein</fullName>
    </recommendedName>
</protein>
<dbReference type="STRING" id="133381.A0A2T9ZE40"/>
<feature type="region of interest" description="Disordered" evidence="7">
    <location>
        <begin position="129"/>
        <end position="154"/>
    </location>
</feature>
<evidence type="ECO:0000256" key="7">
    <source>
        <dbReference type="SAM" id="MobiDB-lite"/>
    </source>
</evidence>
<keyword evidence="6" id="KW-0539">Nucleus</keyword>
<proteinExistence type="inferred from homology"/>
<feature type="compositionally biased region" description="Basic and acidic residues" evidence="7">
    <location>
        <begin position="202"/>
        <end position="216"/>
    </location>
</feature>
<evidence type="ECO:0000313" key="9">
    <source>
        <dbReference type="EMBL" id="PVV02820.1"/>
    </source>
</evidence>
<sequence>IFRFVQMSTQRSSKKVWVEEDELNDETFGDSVENITNEFDFFVLTLDEIEQKMIRETKEKNLKALERKFIFDHESFMQEKISNSENQSSLMTRNDIHHLLKIQISQLVAEEPMSENFYSHMHNILHNQTKSASDVPDTDNADTSGKTAELGRVNHKVQKLINDARNRAPKQNKFVLEGTLGKPIHGSSRTPKQAIQVGKLDSNSETKDSQQGDSRTDNTAQNFPAHQYFQTISSPQNEKRYVLQKIEKIYDTVLFMEHILRKYQILNPQYYASGPWLAKYNEAKNEMWLLLEVENPVSSEFPHPFVKILSLNKGVRIIPRVVHHLLPDQVLAMLTTLVANYESLDACKLDHTGLDISSSKQESVSLFMTCVIPSIMACISEVPLKIINGLLALFIDRNSITWVIRSKPGMVLLTLLLTRAEELKAQALSLNPNLAQSGAIDPSTIAHNNAADQHTLLRYSELYSMIISALKPQLPSLVPQLSSTLVLNQFTLNMANEDSYIWQFLASLAVAANFEQQHTLVSLLRESIFDRLQITNSPAINQETKAIVTANLNMFLNAIGLDVSQISM</sequence>
<dbReference type="Pfam" id="PF09770">
    <property type="entry name" value="PAT1"/>
    <property type="match status" value="2"/>
</dbReference>
<dbReference type="GO" id="GO:0000290">
    <property type="term" value="P:deadenylation-dependent decapping of nuclear-transcribed mRNA"/>
    <property type="evidence" value="ECO:0007669"/>
    <property type="project" value="InterPro"/>
</dbReference>
<dbReference type="PANTHER" id="PTHR21551:SF0">
    <property type="entry name" value="PROTEIN ASSOCIATED WITH TOPO II RELATED-1, ISOFORM A"/>
    <property type="match status" value="1"/>
</dbReference>
<feature type="region of interest" description="Disordered" evidence="7">
    <location>
        <begin position="180"/>
        <end position="220"/>
    </location>
</feature>
<comment type="similarity">
    <text evidence="3">Belongs to the PAT1 family.</text>
</comment>
<dbReference type="OrthoDB" id="74835at2759"/>
<accession>A0A2T9ZE40</accession>
<evidence type="ECO:0000259" key="8">
    <source>
        <dbReference type="Pfam" id="PF09770"/>
    </source>
</evidence>
<dbReference type="AlphaFoldDB" id="A0A2T9ZE40"/>
<dbReference type="GO" id="GO:0005634">
    <property type="term" value="C:nucleus"/>
    <property type="evidence" value="ECO:0007669"/>
    <property type="project" value="UniProtKB-SubCell"/>
</dbReference>
<keyword evidence="4" id="KW-0963">Cytoplasm</keyword>
<organism evidence="9 10">
    <name type="scientific">Smittium megazygosporum</name>
    <dbReference type="NCBI Taxonomy" id="133381"/>
    <lineage>
        <taxon>Eukaryota</taxon>
        <taxon>Fungi</taxon>
        <taxon>Fungi incertae sedis</taxon>
        <taxon>Zoopagomycota</taxon>
        <taxon>Kickxellomycotina</taxon>
        <taxon>Harpellomycetes</taxon>
        <taxon>Harpellales</taxon>
        <taxon>Legeriomycetaceae</taxon>
        <taxon>Smittium</taxon>
    </lineage>
</organism>
<name>A0A2T9ZE40_9FUNG</name>
<feature type="non-terminal residue" evidence="9">
    <location>
        <position position="1"/>
    </location>
</feature>
<evidence type="ECO:0000256" key="4">
    <source>
        <dbReference type="ARBA" id="ARBA00022490"/>
    </source>
</evidence>
<evidence type="ECO:0000313" key="10">
    <source>
        <dbReference type="Proteomes" id="UP000245609"/>
    </source>
</evidence>
<dbReference type="PANTHER" id="PTHR21551">
    <property type="entry name" value="TOPOISOMERASE II-ASSOCIATED PROTEIN PAT1"/>
    <property type="match status" value="1"/>
</dbReference>
<evidence type="ECO:0000256" key="3">
    <source>
        <dbReference type="ARBA" id="ARBA00009138"/>
    </source>
</evidence>
<evidence type="ECO:0000256" key="2">
    <source>
        <dbReference type="ARBA" id="ARBA00004201"/>
    </source>
</evidence>
<dbReference type="GO" id="GO:0003723">
    <property type="term" value="F:RNA binding"/>
    <property type="evidence" value="ECO:0007669"/>
    <property type="project" value="UniProtKB-KW"/>
</dbReference>
<comment type="subcellular location">
    <subcellularLocation>
        <location evidence="2">Cytoplasm</location>
        <location evidence="2">P-body</location>
    </subcellularLocation>
    <subcellularLocation>
        <location evidence="1">Nucleus</location>
    </subcellularLocation>
</comment>
<feature type="domain" description="mRNA decay factor PAT1" evidence="8">
    <location>
        <begin position="86"/>
        <end position="427"/>
    </location>
</feature>
<dbReference type="InterPro" id="IPR019167">
    <property type="entry name" value="PAT1_dom"/>
</dbReference>
<dbReference type="EMBL" id="MBFS01000325">
    <property type="protein sequence ID" value="PVV02820.1"/>
    <property type="molecule type" value="Genomic_DNA"/>
</dbReference>
<keyword evidence="10" id="KW-1185">Reference proteome</keyword>
<evidence type="ECO:0000256" key="1">
    <source>
        <dbReference type="ARBA" id="ARBA00004123"/>
    </source>
</evidence>
<keyword evidence="5" id="KW-0694">RNA-binding</keyword>
<dbReference type="Proteomes" id="UP000245609">
    <property type="component" value="Unassembled WGS sequence"/>
</dbReference>
<dbReference type="InterPro" id="IPR039900">
    <property type="entry name" value="Pat1-like"/>
</dbReference>
<comment type="caution">
    <text evidence="9">The sequence shown here is derived from an EMBL/GenBank/DDBJ whole genome shotgun (WGS) entry which is preliminary data.</text>
</comment>
<gene>
    <name evidence="9" type="ORF">BB560_002720</name>
</gene>
<evidence type="ECO:0000256" key="5">
    <source>
        <dbReference type="ARBA" id="ARBA00022884"/>
    </source>
</evidence>
<dbReference type="GO" id="GO:0000932">
    <property type="term" value="C:P-body"/>
    <property type="evidence" value="ECO:0007669"/>
    <property type="project" value="UniProtKB-SubCell"/>
</dbReference>
<reference evidence="9 10" key="1">
    <citation type="journal article" date="2018" name="MBio">
        <title>Comparative Genomics Reveals the Core Gene Toolbox for the Fungus-Insect Symbiosis.</title>
        <authorList>
            <person name="Wang Y."/>
            <person name="Stata M."/>
            <person name="Wang W."/>
            <person name="Stajich J.E."/>
            <person name="White M.M."/>
            <person name="Moncalvo J.M."/>
        </authorList>
    </citation>
    <scope>NUCLEOTIDE SEQUENCE [LARGE SCALE GENOMIC DNA]</scope>
    <source>
        <strain evidence="9 10">SC-DP-2</strain>
    </source>
</reference>
<feature type="domain" description="mRNA decay factor PAT1" evidence="8">
    <location>
        <begin position="445"/>
        <end position="563"/>
    </location>
</feature>
<evidence type="ECO:0000256" key="6">
    <source>
        <dbReference type="ARBA" id="ARBA00023242"/>
    </source>
</evidence>